<evidence type="ECO:0000313" key="1">
    <source>
        <dbReference type="EMBL" id="QJA91939.1"/>
    </source>
</evidence>
<dbReference type="AlphaFoldDB" id="A0A6M3LC74"/>
<gene>
    <name evidence="1" type="ORF">MM415B03227_0007</name>
</gene>
<reference evidence="1" key="1">
    <citation type="submission" date="2020-03" db="EMBL/GenBank/DDBJ databases">
        <title>The deep terrestrial virosphere.</title>
        <authorList>
            <person name="Holmfeldt K."/>
            <person name="Nilsson E."/>
            <person name="Simone D."/>
            <person name="Lopez-Fernandez M."/>
            <person name="Wu X."/>
            <person name="de Brujin I."/>
            <person name="Lundin D."/>
            <person name="Andersson A."/>
            <person name="Bertilsson S."/>
            <person name="Dopson M."/>
        </authorList>
    </citation>
    <scope>NUCLEOTIDE SEQUENCE</scope>
    <source>
        <strain evidence="1">MM415B03227</strain>
    </source>
</reference>
<organism evidence="1">
    <name type="scientific">viral metagenome</name>
    <dbReference type="NCBI Taxonomy" id="1070528"/>
    <lineage>
        <taxon>unclassified sequences</taxon>
        <taxon>metagenomes</taxon>
        <taxon>organismal metagenomes</taxon>
    </lineage>
</organism>
<name>A0A6M3LC74_9ZZZZ</name>
<proteinExistence type="predicted"/>
<dbReference type="EMBL" id="MT143025">
    <property type="protein sequence ID" value="QJA91939.1"/>
    <property type="molecule type" value="Genomic_DNA"/>
</dbReference>
<accession>A0A6M3LC74</accession>
<sequence length="82" mass="9186">MSDKLPALPGSDQKTLEHNKEAAEFWKNNQITRIEDTEIKKHEHKFISAPGGTICTVCNFGLLGQIEVKQNKLFYKGEAVGL</sequence>
<protein>
    <submittedName>
        <fullName evidence="1">Uncharacterized protein</fullName>
    </submittedName>
</protein>